<dbReference type="GO" id="GO:0008360">
    <property type="term" value="P:regulation of cell shape"/>
    <property type="evidence" value="ECO:0007669"/>
    <property type="project" value="UniProtKB-KW"/>
</dbReference>
<feature type="transmembrane region" description="Helical" evidence="3">
    <location>
        <begin position="12"/>
        <end position="31"/>
    </location>
</feature>
<dbReference type="GO" id="GO:0005737">
    <property type="term" value="C:cytoplasm"/>
    <property type="evidence" value="ECO:0007669"/>
    <property type="project" value="UniProtKB-SubCell"/>
</dbReference>
<comment type="subcellular location">
    <subcellularLocation>
        <location evidence="2">Cytoplasm</location>
    </subcellularLocation>
</comment>
<comment type="caution">
    <text evidence="6">The sequence shown here is derived from an EMBL/GenBank/DDBJ whole genome shotgun (WGS) entry which is preliminary data.</text>
</comment>
<accession>A0A1F4XZB9</accession>
<dbReference type="EMBL" id="MEWZ01000023">
    <property type="protein sequence ID" value="OGC86423.1"/>
    <property type="molecule type" value="Genomic_DNA"/>
</dbReference>
<dbReference type="Gene3D" id="3.90.190.20">
    <property type="entry name" value="Mur ligase, C-terminal domain"/>
    <property type="match status" value="1"/>
</dbReference>
<dbReference type="InterPro" id="IPR036615">
    <property type="entry name" value="Mur_ligase_C_dom_sf"/>
</dbReference>
<feature type="domain" description="Mur ligase C-terminal" evidence="4">
    <location>
        <begin position="260"/>
        <end position="390"/>
    </location>
</feature>
<dbReference type="InterPro" id="IPR004101">
    <property type="entry name" value="Mur_ligase_C"/>
</dbReference>
<name>A0A1F4XZB9_9BACT</name>
<evidence type="ECO:0000259" key="4">
    <source>
        <dbReference type="Pfam" id="PF02875"/>
    </source>
</evidence>
<keyword evidence="2" id="KW-0131">Cell cycle</keyword>
<dbReference type="InterPro" id="IPR036565">
    <property type="entry name" value="Mur-like_cat_sf"/>
</dbReference>
<keyword evidence="3" id="KW-1133">Transmembrane helix</keyword>
<keyword evidence="3" id="KW-0472">Membrane</keyword>
<dbReference type="Pfam" id="PF08245">
    <property type="entry name" value="Mur_ligase_M"/>
    <property type="match status" value="1"/>
</dbReference>
<evidence type="ECO:0000313" key="7">
    <source>
        <dbReference type="Proteomes" id="UP000178585"/>
    </source>
</evidence>
<dbReference type="InterPro" id="IPR005761">
    <property type="entry name" value="UDP-N-AcMur-Glu-dNH2Pim_ligase"/>
</dbReference>
<dbReference type="Pfam" id="PF02875">
    <property type="entry name" value="Mur_ligase_C"/>
    <property type="match status" value="1"/>
</dbReference>
<dbReference type="PANTHER" id="PTHR23135:SF4">
    <property type="entry name" value="UDP-N-ACETYLMURAMOYL-L-ALANYL-D-GLUTAMATE--2,6-DIAMINOPIMELATE LIGASE MURE HOMOLOG, CHLOROPLASTIC"/>
    <property type="match status" value="1"/>
</dbReference>
<evidence type="ECO:0000313" key="6">
    <source>
        <dbReference type="EMBL" id="OGC86423.1"/>
    </source>
</evidence>
<evidence type="ECO:0000256" key="1">
    <source>
        <dbReference type="ARBA" id="ARBA00005898"/>
    </source>
</evidence>
<dbReference type="SUPFAM" id="SSF53623">
    <property type="entry name" value="MurD-like peptide ligases, catalytic domain"/>
    <property type="match status" value="1"/>
</dbReference>
<dbReference type="PANTHER" id="PTHR23135">
    <property type="entry name" value="MUR LIGASE FAMILY MEMBER"/>
    <property type="match status" value="1"/>
</dbReference>
<evidence type="ECO:0000256" key="3">
    <source>
        <dbReference type="SAM" id="Phobius"/>
    </source>
</evidence>
<evidence type="ECO:0000259" key="5">
    <source>
        <dbReference type="Pfam" id="PF08245"/>
    </source>
</evidence>
<keyword evidence="2" id="KW-0573">Peptidoglycan synthesis</keyword>
<dbReference type="Gene3D" id="3.40.1190.10">
    <property type="entry name" value="Mur-like, catalytic domain"/>
    <property type="match status" value="1"/>
</dbReference>
<dbReference type="GO" id="GO:0009252">
    <property type="term" value="P:peptidoglycan biosynthetic process"/>
    <property type="evidence" value="ECO:0007669"/>
    <property type="project" value="UniProtKB-UniPathway"/>
</dbReference>
<comment type="pathway">
    <text evidence="2">Cell wall biogenesis; peptidoglycan biosynthesis.</text>
</comment>
<dbReference type="STRING" id="1797245.A2949_03095"/>
<organism evidence="6 7">
    <name type="scientific">Candidatus Adlerbacteria bacterium RIFCSPLOWO2_01_FULL_54_21b</name>
    <dbReference type="NCBI Taxonomy" id="1797245"/>
    <lineage>
        <taxon>Bacteria</taxon>
        <taxon>Candidatus Adleribacteriota</taxon>
    </lineage>
</organism>
<dbReference type="GO" id="GO:0051301">
    <property type="term" value="P:cell division"/>
    <property type="evidence" value="ECO:0007669"/>
    <property type="project" value="UniProtKB-KW"/>
</dbReference>
<dbReference type="GO" id="GO:0005524">
    <property type="term" value="F:ATP binding"/>
    <property type="evidence" value="ECO:0007669"/>
    <property type="project" value="InterPro"/>
</dbReference>
<reference evidence="6 7" key="1">
    <citation type="journal article" date="2016" name="Nat. Commun.">
        <title>Thousands of microbial genomes shed light on interconnected biogeochemical processes in an aquifer system.</title>
        <authorList>
            <person name="Anantharaman K."/>
            <person name="Brown C.T."/>
            <person name="Hug L.A."/>
            <person name="Sharon I."/>
            <person name="Castelle C.J."/>
            <person name="Probst A.J."/>
            <person name="Thomas B.C."/>
            <person name="Singh A."/>
            <person name="Wilkins M.J."/>
            <person name="Karaoz U."/>
            <person name="Brodie E.L."/>
            <person name="Williams K.H."/>
            <person name="Hubbard S.S."/>
            <person name="Banfield J.F."/>
        </authorList>
    </citation>
    <scope>NUCLEOTIDE SEQUENCE [LARGE SCALE GENOMIC DNA]</scope>
</reference>
<dbReference type="InterPro" id="IPR013221">
    <property type="entry name" value="Mur_ligase_cen"/>
</dbReference>
<evidence type="ECO:0000256" key="2">
    <source>
        <dbReference type="RuleBase" id="RU004135"/>
    </source>
</evidence>
<gene>
    <name evidence="6" type="ORF">A2949_03095</name>
</gene>
<dbReference type="GO" id="GO:0071555">
    <property type="term" value="P:cell wall organization"/>
    <property type="evidence" value="ECO:0007669"/>
    <property type="project" value="UniProtKB-KW"/>
</dbReference>
<dbReference type="AlphaFoldDB" id="A0A1F4XZB9"/>
<keyword evidence="2" id="KW-0961">Cell wall biogenesis/degradation</keyword>
<sequence>MKNLIRSFVPAPILNAYHLVLASLGALLYRFPSRELVVIAVTGTKGKSSTVEMIAALLHGAGRTVASASTIRFCVAGECERNLFKMTMPGRFFLQRFLRRAADSGCTHAVIEMTSEGALQHRHKGIDLDALVFTNLQPEHLERHGSMERYAEAKLSLARALGRSPKRPRIIVVNADDAYGQQFLETDVEIKQPFFLKDAEPYNSDDKHVRFVWRGELFTVPLPGVFNIYNCLAALSLGDALGLDAQEMKRSLEHIAGIDGRAERVERGQPFAVVVDYAHTPDSLKALYEAYAVGSPEGKRRRIIGVLGATGGGRDAWKRSAMGRIADEYCSSVYLTNEDPYDEDPQKIVDDVAQGFVRITPSVVLDRRAALAAALQEAHKGDVVLISGKGTDPYIMGKGGSKQEWSDVQVATEELSKLGYN</sequence>
<keyword evidence="2" id="KW-0133">Cell shape</keyword>
<dbReference type="UniPathway" id="UPA00219"/>
<protein>
    <recommendedName>
        <fullName evidence="8">UDP-N-acetylmuramoyl-L-alanyl-D-glutamate--2, 6-diaminopimelate ligase</fullName>
    </recommendedName>
</protein>
<proteinExistence type="inferred from homology"/>
<evidence type="ECO:0008006" key="8">
    <source>
        <dbReference type="Google" id="ProtNLM"/>
    </source>
</evidence>
<dbReference type="NCBIfam" id="TIGR01085">
    <property type="entry name" value="murE"/>
    <property type="match status" value="1"/>
</dbReference>
<keyword evidence="3" id="KW-0812">Transmembrane</keyword>
<dbReference type="Proteomes" id="UP000178585">
    <property type="component" value="Unassembled WGS sequence"/>
</dbReference>
<feature type="domain" description="Mur ligase central" evidence="5">
    <location>
        <begin position="41"/>
        <end position="236"/>
    </location>
</feature>
<dbReference type="GO" id="GO:0016881">
    <property type="term" value="F:acid-amino acid ligase activity"/>
    <property type="evidence" value="ECO:0007669"/>
    <property type="project" value="InterPro"/>
</dbReference>
<dbReference type="SUPFAM" id="SSF53244">
    <property type="entry name" value="MurD-like peptide ligases, peptide-binding domain"/>
    <property type="match status" value="1"/>
</dbReference>
<keyword evidence="2" id="KW-0132">Cell division</keyword>
<comment type="similarity">
    <text evidence="1">Belongs to the MurCDEF family. MurE subfamily.</text>
</comment>